<dbReference type="PANTHER" id="PTHR46472">
    <property type="entry name" value="NUCLEOREDOXIN"/>
    <property type="match status" value="1"/>
</dbReference>
<dbReference type="InterPro" id="IPR036249">
    <property type="entry name" value="Thioredoxin-like_sf"/>
</dbReference>
<reference evidence="2" key="1">
    <citation type="submission" date="2019-08" db="EMBL/GenBank/DDBJ databases">
        <authorList>
            <person name="Kucharzyk K."/>
            <person name="Murdoch R.W."/>
            <person name="Higgins S."/>
            <person name="Loffler F."/>
        </authorList>
    </citation>
    <scope>NUCLEOTIDE SEQUENCE</scope>
</reference>
<feature type="domain" description="Thioredoxin" evidence="1">
    <location>
        <begin position="21"/>
        <end position="179"/>
    </location>
</feature>
<dbReference type="EMBL" id="VSSQ01003987">
    <property type="protein sequence ID" value="MPM23253.1"/>
    <property type="molecule type" value="Genomic_DNA"/>
</dbReference>
<dbReference type="InterPro" id="IPR012336">
    <property type="entry name" value="Thioredoxin-like_fold"/>
</dbReference>
<dbReference type="GO" id="GO:0030178">
    <property type="term" value="P:negative regulation of Wnt signaling pathway"/>
    <property type="evidence" value="ECO:0007669"/>
    <property type="project" value="TreeGrafter"/>
</dbReference>
<dbReference type="InterPro" id="IPR013766">
    <property type="entry name" value="Thioredoxin_domain"/>
</dbReference>
<gene>
    <name evidence="2" type="ORF">SDC9_69719</name>
</gene>
<evidence type="ECO:0000313" key="2">
    <source>
        <dbReference type="EMBL" id="MPM23253.1"/>
    </source>
</evidence>
<dbReference type="AlphaFoldDB" id="A0A644Y9K8"/>
<dbReference type="Pfam" id="PF13905">
    <property type="entry name" value="Thioredoxin_8"/>
    <property type="match status" value="1"/>
</dbReference>
<dbReference type="GO" id="GO:0004791">
    <property type="term" value="F:thioredoxin-disulfide reductase (NADPH) activity"/>
    <property type="evidence" value="ECO:0007669"/>
    <property type="project" value="TreeGrafter"/>
</dbReference>
<name>A0A644Y9K8_9ZZZZ</name>
<dbReference type="PROSITE" id="PS51257">
    <property type="entry name" value="PROKAR_LIPOPROTEIN"/>
    <property type="match status" value="1"/>
</dbReference>
<protein>
    <recommendedName>
        <fullName evidence="1">Thioredoxin domain-containing protein</fullName>
    </recommendedName>
</protein>
<dbReference type="GO" id="GO:0031397">
    <property type="term" value="P:negative regulation of protein ubiquitination"/>
    <property type="evidence" value="ECO:0007669"/>
    <property type="project" value="TreeGrafter"/>
</dbReference>
<dbReference type="PANTHER" id="PTHR46472:SF1">
    <property type="entry name" value="NUCLEOREDOXIN"/>
    <property type="match status" value="1"/>
</dbReference>
<organism evidence="2">
    <name type="scientific">bioreactor metagenome</name>
    <dbReference type="NCBI Taxonomy" id="1076179"/>
    <lineage>
        <taxon>unclassified sequences</taxon>
        <taxon>metagenomes</taxon>
        <taxon>ecological metagenomes</taxon>
    </lineage>
</organism>
<dbReference type="Gene3D" id="3.40.30.10">
    <property type="entry name" value="Glutaredoxin"/>
    <property type="match status" value="1"/>
</dbReference>
<comment type="caution">
    <text evidence="2">The sequence shown here is derived from an EMBL/GenBank/DDBJ whole genome shotgun (WGS) entry which is preliminary data.</text>
</comment>
<sequence>MKRLLILLVLSLLLATGCTTVAVQTNQTPFEVLTSSTVNREGVSVPIHADYILLYYAADWCPYCIEYADQLQQTYTQLKRLYGSSMELVFVGHVNDQSNDDLLSFLDQGSYPFAYLPYEKRAQSGVMELLGEHRFYIPGFLLLDGQGNILASSNGETKDDYVRDRPIYHLQSLLIQDCASCQK</sequence>
<dbReference type="GO" id="GO:0005634">
    <property type="term" value="C:nucleus"/>
    <property type="evidence" value="ECO:0007669"/>
    <property type="project" value="TreeGrafter"/>
</dbReference>
<dbReference type="PROSITE" id="PS51352">
    <property type="entry name" value="THIOREDOXIN_2"/>
    <property type="match status" value="1"/>
</dbReference>
<accession>A0A644Y9K8</accession>
<evidence type="ECO:0000259" key="1">
    <source>
        <dbReference type="PROSITE" id="PS51352"/>
    </source>
</evidence>
<proteinExistence type="predicted"/>
<dbReference type="SUPFAM" id="SSF52833">
    <property type="entry name" value="Thioredoxin-like"/>
    <property type="match status" value="1"/>
</dbReference>